<reference evidence="1 2" key="1">
    <citation type="submission" date="2019-07" db="EMBL/GenBank/DDBJ databases">
        <title>Tepidimonas fonticaldi AT-A2 draft genome.</title>
        <authorList>
            <person name="Da Costa M.S."/>
            <person name="Froufe H.J.C."/>
            <person name="Egas C."/>
            <person name="Albuquerque L."/>
        </authorList>
    </citation>
    <scope>NUCLEOTIDE SEQUENCE [LARGE SCALE GENOMIC DNA]</scope>
    <source>
        <strain evidence="1 2">AT-A2</strain>
    </source>
</reference>
<proteinExistence type="predicted"/>
<organism evidence="1 2">
    <name type="scientific">Tepidimonas fonticaldi</name>
    <dbReference type="NCBI Taxonomy" id="1101373"/>
    <lineage>
        <taxon>Bacteria</taxon>
        <taxon>Pseudomonadati</taxon>
        <taxon>Pseudomonadota</taxon>
        <taxon>Betaproteobacteria</taxon>
        <taxon>Burkholderiales</taxon>
        <taxon>Tepidimonas</taxon>
    </lineage>
</organism>
<name>A0A554XM33_9BURK</name>
<dbReference type="InterPro" id="IPR036705">
    <property type="entry name" value="Ribosyl_crysJ1_sf"/>
</dbReference>
<dbReference type="Proteomes" id="UP000316388">
    <property type="component" value="Unassembled WGS sequence"/>
</dbReference>
<comment type="caution">
    <text evidence="1">The sequence shown here is derived from an EMBL/GenBank/DDBJ whole genome shotgun (WGS) entry which is preliminary data.</text>
</comment>
<accession>A0A554XM33</accession>
<gene>
    <name evidence="1" type="ORF">Tfont_01604</name>
</gene>
<evidence type="ECO:0000313" key="2">
    <source>
        <dbReference type="Proteomes" id="UP000316388"/>
    </source>
</evidence>
<sequence length="56" mass="6481">MGGVQAIPERWLARLELRDVITELAQDLYDYPDWPIGEYVPETPQSRLIFAKYPGC</sequence>
<dbReference type="Gene3D" id="1.10.4080.10">
    <property type="entry name" value="ADP-ribosylation/Crystallin J1"/>
    <property type="match status" value="1"/>
</dbReference>
<protein>
    <submittedName>
        <fullName evidence="1">Uncharacterized protein</fullName>
    </submittedName>
</protein>
<dbReference type="EMBL" id="VJOO01000013">
    <property type="protein sequence ID" value="TSE36892.1"/>
    <property type="molecule type" value="Genomic_DNA"/>
</dbReference>
<dbReference type="AlphaFoldDB" id="A0A554XM33"/>
<evidence type="ECO:0000313" key="1">
    <source>
        <dbReference type="EMBL" id="TSE36892.1"/>
    </source>
</evidence>